<evidence type="ECO:0000313" key="2">
    <source>
        <dbReference type="EMBL" id="WGK69503.1"/>
    </source>
</evidence>
<keyword evidence="1" id="KW-0812">Transmembrane</keyword>
<evidence type="ECO:0000256" key="1">
    <source>
        <dbReference type="SAM" id="Phobius"/>
    </source>
</evidence>
<evidence type="ECO:0000313" key="3">
    <source>
        <dbReference type="Proteomes" id="UP001228690"/>
    </source>
</evidence>
<protein>
    <submittedName>
        <fullName evidence="2">Uncharacterized protein</fullName>
    </submittedName>
</protein>
<proteinExistence type="predicted"/>
<keyword evidence="3" id="KW-1185">Reference proteome</keyword>
<dbReference type="Proteomes" id="UP001228690">
    <property type="component" value="Chromosome"/>
</dbReference>
<reference evidence="2 3" key="1">
    <citation type="submission" date="2023-04" db="EMBL/GenBank/DDBJ databases">
        <title>Spirochaete genome identified in red abalone sample constitutes a novel genus.</title>
        <authorList>
            <person name="Sharma S.P."/>
            <person name="Purcell C.M."/>
            <person name="Hyde J.R."/>
            <person name="Severin A.J."/>
        </authorList>
    </citation>
    <scope>NUCLEOTIDE SEQUENCE [LARGE SCALE GENOMIC DNA]</scope>
    <source>
        <strain evidence="2 3">SP-2023</strain>
    </source>
</reference>
<organism evidence="2 3">
    <name type="scientific">Candidatus Haliotispira prima</name>
    <dbReference type="NCBI Taxonomy" id="3034016"/>
    <lineage>
        <taxon>Bacteria</taxon>
        <taxon>Pseudomonadati</taxon>
        <taxon>Spirochaetota</taxon>
        <taxon>Spirochaetia</taxon>
        <taxon>Spirochaetales</taxon>
        <taxon>Spirochaetaceae</taxon>
        <taxon>Candidatus Haliotispira</taxon>
    </lineage>
</organism>
<keyword evidence="1" id="KW-1133">Transmembrane helix</keyword>
<keyword evidence="1" id="KW-0472">Membrane</keyword>
<accession>A0ABY8MJX7</accession>
<dbReference type="EMBL" id="CP123443">
    <property type="protein sequence ID" value="WGK69503.1"/>
    <property type="molecule type" value="Genomic_DNA"/>
</dbReference>
<name>A0ABY8MJX7_9SPIO</name>
<feature type="transmembrane region" description="Helical" evidence="1">
    <location>
        <begin position="6"/>
        <end position="27"/>
    </location>
</feature>
<sequence length="148" mass="17046">MTIEILNSVIAGLSALATIGICTIAFYQLKGLRNNITLQIVSDMERELYERKKALDSASTELWRLSLNPISEELIEILKLKLSMAGEDYFNAVERLAFLILKKHLDERNWKSQYKDLIFDIVEQNENIFGITTPYTNIVALYGKWKKT</sequence>
<gene>
    <name evidence="2" type="ORF">P0082_01185</name>
</gene>
<dbReference type="RefSeq" id="WP_326927686.1">
    <property type="nucleotide sequence ID" value="NZ_CP123443.1"/>
</dbReference>